<dbReference type="PANTHER" id="PTHR23501:SF12">
    <property type="entry name" value="MAJOR FACILITATOR SUPERFAMILY (MFS) PROFILE DOMAIN-CONTAINING PROTEIN-RELATED"/>
    <property type="match status" value="1"/>
</dbReference>
<keyword evidence="4 8" id="KW-0812">Transmembrane</keyword>
<feature type="transmembrane region" description="Helical" evidence="8">
    <location>
        <begin position="328"/>
        <end position="352"/>
    </location>
</feature>
<feature type="transmembrane region" description="Helical" evidence="8">
    <location>
        <begin position="534"/>
        <end position="556"/>
    </location>
</feature>
<dbReference type="GO" id="GO:0005886">
    <property type="term" value="C:plasma membrane"/>
    <property type="evidence" value="ECO:0007669"/>
    <property type="project" value="TreeGrafter"/>
</dbReference>
<dbReference type="GO" id="GO:0022857">
    <property type="term" value="F:transmembrane transporter activity"/>
    <property type="evidence" value="ECO:0007669"/>
    <property type="project" value="InterPro"/>
</dbReference>
<gene>
    <name evidence="10" type="ORF">EKO27_g10529</name>
</gene>
<feature type="transmembrane region" description="Helical" evidence="8">
    <location>
        <begin position="287"/>
        <end position="308"/>
    </location>
</feature>
<feature type="region of interest" description="Disordered" evidence="7">
    <location>
        <begin position="1"/>
        <end position="41"/>
    </location>
</feature>
<dbReference type="AlphaFoldDB" id="A0A439CQY2"/>
<proteinExistence type="inferred from homology"/>
<feature type="transmembrane region" description="Helical" evidence="8">
    <location>
        <begin position="184"/>
        <end position="209"/>
    </location>
</feature>
<evidence type="ECO:0000256" key="3">
    <source>
        <dbReference type="ARBA" id="ARBA00022448"/>
    </source>
</evidence>
<evidence type="ECO:0000256" key="2">
    <source>
        <dbReference type="ARBA" id="ARBA00007520"/>
    </source>
</evidence>
<name>A0A439CQY2_9PEZI</name>
<reference evidence="10 11" key="1">
    <citation type="submission" date="2018-12" db="EMBL/GenBank/DDBJ databases">
        <title>Draft genome sequence of Xylaria grammica IHI A82.</title>
        <authorList>
            <person name="Buettner E."/>
            <person name="Kellner H."/>
        </authorList>
    </citation>
    <scope>NUCLEOTIDE SEQUENCE [LARGE SCALE GENOMIC DNA]</scope>
    <source>
        <strain evidence="10 11">IHI A82</strain>
    </source>
</reference>
<comment type="caution">
    <text evidence="10">The sequence shown here is derived from an EMBL/GenBank/DDBJ whole genome shotgun (WGS) entry which is preliminary data.</text>
</comment>
<evidence type="ECO:0000256" key="8">
    <source>
        <dbReference type="SAM" id="Phobius"/>
    </source>
</evidence>
<feature type="transmembrane region" description="Helical" evidence="8">
    <location>
        <begin position="364"/>
        <end position="385"/>
    </location>
</feature>
<evidence type="ECO:0000256" key="6">
    <source>
        <dbReference type="ARBA" id="ARBA00023136"/>
    </source>
</evidence>
<evidence type="ECO:0000259" key="9">
    <source>
        <dbReference type="PROSITE" id="PS50850"/>
    </source>
</evidence>
<dbReference type="PANTHER" id="PTHR23501">
    <property type="entry name" value="MAJOR FACILITATOR SUPERFAMILY"/>
    <property type="match status" value="1"/>
</dbReference>
<dbReference type="Proteomes" id="UP000286045">
    <property type="component" value="Unassembled WGS sequence"/>
</dbReference>
<dbReference type="PROSITE" id="PS50850">
    <property type="entry name" value="MFS"/>
    <property type="match status" value="1"/>
</dbReference>
<protein>
    <recommendedName>
        <fullName evidence="9">Major facilitator superfamily (MFS) profile domain-containing protein</fullName>
    </recommendedName>
</protein>
<evidence type="ECO:0000256" key="4">
    <source>
        <dbReference type="ARBA" id="ARBA00022692"/>
    </source>
</evidence>
<feature type="transmembrane region" description="Helical" evidence="8">
    <location>
        <begin position="151"/>
        <end position="172"/>
    </location>
</feature>
<keyword evidence="11" id="KW-1185">Reference proteome</keyword>
<evidence type="ECO:0000313" key="11">
    <source>
        <dbReference type="Proteomes" id="UP000286045"/>
    </source>
</evidence>
<evidence type="ECO:0000313" key="10">
    <source>
        <dbReference type="EMBL" id="RWA04578.1"/>
    </source>
</evidence>
<feature type="transmembrane region" description="Helical" evidence="8">
    <location>
        <begin position="58"/>
        <end position="84"/>
    </location>
</feature>
<dbReference type="Gene3D" id="1.20.1250.20">
    <property type="entry name" value="MFS general substrate transporter like domains"/>
    <property type="match status" value="1"/>
</dbReference>
<feature type="domain" description="Major facilitator superfamily (MFS) profile" evidence="9">
    <location>
        <begin position="61"/>
        <end position="559"/>
    </location>
</feature>
<sequence length="559" mass="59950">MSKPALQSPLELREQHEIPRAQERSNDVGHHDRNAESSVENSSDNLNIKRKKLYGIRWFFICASLYITCFLYGLDTTIAAAVQGDVIKTFGHIEQLAWIGSGFPLGSVAVIFVTGYLYNAFDMKWMFIITVSLFDIGSAVCGAAPNMAALIIGRVIAGAGGTGIYLGSLNFVTALTAPDQRGLYTTLVGFFWGIGAVLGPVVGGAFSVSSATWRWAFYLNLVVGAVFTPAYIFCLPSVPPMQGVSVRERLTSIDIVGFILGAGVWVSFLLGLTMAGGEWPSNDGRTIATFVVFGIALVLYALQQYFSLFTTPARRAFPLHLLRERTQVLLYIATSAFITALFVSIFYIPLYFQFVQNDDSLTAAIRLLPFVVVAATTSVVSGHFIGRIRVYAVLYLASALILILGGSLLVVHLDSHPQTMVIYGLTVVVAFGCGLSMQKSYSIAPLTTDPTDAGSALSLQNVADVGGEVIALGISGQIFHSVATKNLLVALSGHGFSEADIVTVLAGAQSSVFSQLDENLRGAAVSAITKSLQLTFVLVPVAGGVMLVAALCMRWEKLY</sequence>
<dbReference type="SUPFAM" id="SSF103473">
    <property type="entry name" value="MFS general substrate transporter"/>
    <property type="match status" value="1"/>
</dbReference>
<dbReference type="Pfam" id="PF07690">
    <property type="entry name" value="MFS_1"/>
    <property type="match status" value="1"/>
</dbReference>
<feature type="transmembrane region" description="Helical" evidence="8">
    <location>
        <begin position="255"/>
        <end position="275"/>
    </location>
</feature>
<evidence type="ECO:0000256" key="5">
    <source>
        <dbReference type="ARBA" id="ARBA00022989"/>
    </source>
</evidence>
<dbReference type="InterPro" id="IPR011701">
    <property type="entry name" value="MFS"/>
</dbReference>
<feature type="transmembrane region" description="Helical" evidence="8">
    <location>
        <begin position="96"/>
        <end position="118"/>
    </location>
</feature>
<feature type="compositionally biased region" description="Basic and acidic residues" evidence="7">
    <location>
        <begin position="11"/>
        <end position="35"/>
    </location>
</feature>
<evidence type="ECO:0000256" key="1">
    <source>
        <dbReference type="ARBA" id="ARBA00004141"/>
    </source>
</evidence>
<keyword evidence="5 8" id="KW-1133">Transmembrane helix</keyword>
<feature type="transmembrane region" description="Helical" evidence="8">
    <location>
        <begin position="215"/>
        <end position="234"/>
    </location>
</feature>
<feature type="transmembrane region" description="Helical" evidence="8">
    <location>
        <begin position="125"/>
        <end position="145"/>
    </location>
</feature>
<dbReference type="InterPro" id="IPR036259">
    <property type="entry name" value="MFS_trans_sf"/>
</dbReference>
<dbReference type="InterPro" id="IPR020846">
    <property type="entry name" value="MFS_dom"/>
</dbReference>
<feature type="transmembrane region" description="Helical" evidence="8">
    <location>
        <begin position="419"/>
        <end position="437"/>
    </location>
</feature>
<accession>A0A439CQY2</accession>
<comment type="subcellular location">
    <subcellularLocation>
        <location evidence="1">Membrane</location>
        <topology evidence="1">Multi-pass membrane protein</topology>
    </subcellularLocation>
</comment>
<feature type="transmembrane region" description="Helical" evidence="8">
    <location>
        <begin position="392"/>
        <end position="413"/>
    </location>
</feature>
<comment type="similarity">
    <text evidence="2">Belongs to the major facilitator superfamily. TCR/Tet family.</text>
</comment>
<keyword evidence="6 8" id="KW-0472">Membrane</keyword>
<keyword evidence="3" id="KW-0813">Transport</keyword>
<evidence type="ECO:0000256" key="7">
    <source>
        <dbReference type="SAM" id="MobiDB-lite"/>
    </source>
</evidence>
<organism evidence="10 11">
    <name type="scientific">Xylaria grammica</name>
    <dbReference type="NCBI Taxonomy" id="363999"/>
    <lineage>
        <taxon>Eukaryota</taxon>
        <taxon>Fungi</taxon>
        <taxon>Dikarya</taxon>
        <taxon>Ascomycota</taxon>
        <taxon>Pezizomycotina</taxon>
        <taxon>Sordariomycetes</taxon>
        <taxon>Xylariomycetidae</taxon>
        <taxon>Xylariales</taxon>
        <taxon>Xylariaceae</taxon>
        <taxon>Xylaria</taxon>
    </lineage>
</organism>
<dbReference type="EMBL" id="RYZI01000546">
    <property type="protein sequence ID" value="RWA04578.1"/>
    <property type="molecule type" value="Genomic_DNA"/>
</dbReference>